<dbReference type="Proteomes" id="UP000053593">
    <property type="component" value="Unassembled WGS sequence"/>
</dbReference>
<keyword evidence="3" id="KW-0472">Membrane</keyword>
<name>A0A0D0AZV5_9AGAR</name>
<dbReference type="EMBL" id="KN834799">
    <property type="protein sequence ID" value="KIK56285.1"/>
    <property type="molecule type" value="Genomic_DNA"/>
</dbReference>
<keyword evidence="5" id="KW-1185">Reference proteome</keyword>
<keyword evidence="1" id="KW-0175">Coiled coil</keyword>
<gene>
    <name evidence="4" type="ORF">GYMLUDRAFT_47280</name>
</gene>
<dbReference type="SUPFAM" id="SSF57997">
    <property type="entry name" value="Tropomyosin"/>
    <property type="match status" value="1"/>
</dbReference>
<keyword evidence="3" id="KW-1133">Transmembrane helix</keyword>
<evidence type="ECO:0000313" key="4">
    <source>
        <dbReference type="EMBL" id="KIK56285.1"/>
    </source>
</evidence>
<keyword evidence="3" id="KW-0812">Transmembrane</keyword>
<feature type="region of interest" description="Disordered" evidence="2">
    <location>
        <begin position="406"/>
        <end position="426"/>
    </location>
</feature>
<protein>
    <submittedName>
        <fullName evidence="4">Uncharacterized protein</fullName>
    </submittedName>
</protein>
<feature type="coiled-coil region" evidence="1">
    <location>
        <begin position="52"/>
        <end position="128"/>
    </location>
</feature>
<sequence>MPPSSLTTTLYYGVGLFGIGIVSFASLTMTKLFHTFPRLWNRKKPTNNDHVKKELEQTISQKDAEIQQLKTSLSASEQELQDVKKQVEHGNQRKTELEGRMMEALVQKENLENELVGREEELGRVKEDVGKVQEALKQTQTLLDFRTSELKVAQGSLSRSDRFSGADVTRMIETLNTEIHQTATIMADEFVPQLQLPQGGRGVESGVGGGSSESGTTVTTVNEAGVGVHEAAVVHTEDILGESMTKMLQTFNHREDNILLQIAFQASMCAFTEWIMDSWCYHHRDSEVELVLQETYEQLRETEEQPVSARWRILTRRYVRQLYPPVEQPNLAYHIFAACANILIAAGLSHEPEQLLLDKFAARFSKRVADIVERAIHLNNAIGDDITSCEFVPIYCTPDVTFDPSTMEAPFENSGSAGDGAAGQQGQEADKILCTTDLGLLRAEKVQGEERTWHNTILLKPKIIMASDLIASPSSTDSPGWKSRFSDAGSTDS</sequence>
<dbReference type="AlphaFoldDB" id="A0A0D0AZV5"/>
<reference evidence="4 5" key="1">
    <citation type="submission" date="2014-04" db="EMBL/GenBank/DDBJ databases">
        <title>Evolutionary Origins and Diversification of the Mycorrhizal Mutualists.</title>
        <authorList>
            <consortium name="DOE Joint Genome Institute"/>
            <consortium name="Mycorrhizal Genomics Consortium"/>
            <person name="Kohler A."/>
            <person name="Kuo A."/>
            <person name="Nagy L.G."/>
            <person name="Floudas D."/>
            <person name="Copeland A."/>
            <person name="Barry K.W."/>
            <person name="Cichocki N."/>
            <person name="Veneault-Fourrey C."/>
            <person name="LaButti K."/>
            <person name="Lindquist E.A."/>
            <person name="Lipzen A."/>
            <person name="Lundell T."/>
            <person name="Morin E."/>
            <person name="Murat C."/>
            <person name="Riley R."/>
            <person name="Ohm R."/>
            <person name="Sun H."/>
            <person name="Tunlid A."/>
            <person name="Henrissat B."/>
            <person name="Grigoriev I.V."/>
            <person name="Hibbett D.S."/>
            <person name="Martin F."/>
        </authorList>
    </citation>
    <scope>NUCLEOTIDE SEQUENCE [LARGE SCALE GENOMIC DNA]</scope>
    <source>
        <strain evidence="4 5">FD-317 M1</strain>
    </source>
</reference>
<evidence type="ECO:0000256" key="1">
    <source>
        <dbReference type="SAM" id="Coils"/>
    </source>
</evidence>
<proteinExistence type="predicted"/>
<dbReference type="HOGENOM" id="CLU_031481_7_0_1"/>
<feature type="region of interest" description="Disordered" evidence="2">
    <location>
        <begin position="472"/>
        <end position="493"/>
    </location>
</feature>
<feature type="transmembrane region" description="Helical" evidence="3">
    <location>
        <begin position="12"/>
        <end position="33"/>
    </location>
</feature>
<dbReference type="OrthoDB" id="3222645at2759"/>
<accession>A0A0D0AZV5</accession>
<organism evidence="4 5">
    <name type="scientific">Collybiopsis luxurians FD-317 M1</name>
    <dbReference type="NCBI Taxonomy" id="944289"/>
    <lineage>
        <taxon>Eukaryota</taxon>
        <taxon>Fungi</taxon>
        <taxon>Dikarya</taxon>
        <taxon>Basidiomycota</taxon>
        <taxon>Agaricomycotina</taxon>
        <taxon>Agaricomycetes</taxon>
        <taxon>Agaricomycetidae</taxon>
        <taxon>Agaricales</taxon>
        <taxon>Marasmiineae</taxon>
        <taxon>Omphalotaceae</taxon>
        <taxon>Collybiopsis</taxon>
        <taxon>Collybiopsis luxurians</taxon>
    </lineage>
</organism>
<evidence type="ECO:0000313" key="5">
    <source>
        <dbReference type="Proteomes" id="UP000053593"/>
    </source>
</evidence>
<evidence type="ECO:0000256" key="2">
    <source>
        <dbReference type="SAM" id="MobiDB-lite"/>
    </source>
</evidence>
<evidence type="ECO:0000256" key="3">
    <source>
        <dbReference type="SAM" id="Phobius"/>
    </source>
</evidence>